<comment type="similarity">
    <text evidence="2">Belongs to the sulfatase family.</text>
</comment>
<evidence type="ECO:0000256" key="3">
    <source>
        <dbReference type="ARBA" id="ARBA00022723"/>
    </source>
</evidence>
<dbReference type="InterPro" id="IPR000917">
    <property type="entry name" value="Sulfatase_N"/>
</dbReference>
<dbReference type="InterPro" id="IPR047115">
    <property type="entry name" value="ARSB"/>
</dbReference>
<dbReference type="EMBL" id="BGPR01006957">
    <property type="protein sequence ID" value="GBN23136.1"/>
    <property type="molecule type" value="Genomic_DNA"/>
</dbReference>
<dbReference type="EMBL" id="BGPR01006955">
    <property type="protein sequence ID" value="GBN23130.1"/>
    <property type="molecule type" value="Genomic_DNA"/>
</dbReference>
<dbReference type="AlphaFoldDB" id="A0A4Y2M8Y8"/>
<name>A0A4Y2M8Y8_ARAVE</name>
<evidence type="ECO:0000313" key="11">
    <source>
        <dbReference type="EMBL" id="GBN23139.1"/>
    </source>
</evidence>
<gene>
    <name evidence="11" type="primary">Arsb_18</name>
    <name evidence="10" type="synonym">Arsb_14</name>
    <name evidence="9" type="synonym">Arsb_17</name>
    <name evidence="8" type="synonym">Arsb_32</name>
    <name evidence="8" type="ORF">AVEN_163782_1</name>
    <name evidence="9" type="ORF">AVEN_202400_1</name>
    <name evidence="10" type="ORF">AVEN_214877_1</name>
    <name evidence="11" type="ORF">AVEN_220106_1</name>
</gene>
<reference evidence="11 12" key="1">
    <citation type="journal article" date="2019" name="Sci. Rep.">
        <title>Orb-weaving spider Araneus ventricosus genome elucidates the spidroin gene catalogue.</title>
        <authorList>
            <person name="Kono N."/>
            <person name="Nakamura H."/>
            <person name="Ohtoshi R."/>
            <person name="Moran D.A.P."/>
            <person name="Shinohara A."/>
            <person name="Yoshida Y."/>
            <person name="Fujiwara M."/>
            <person name="Mori M."/>
            <person name="Tomita M."/>
            <person name="Arakawa K."/>
        </authorList>
    </citation>
    <scope>NUCLEOTIDE SEQUENCE [LARGE SCALE GENOMIC DNA]</scope>
</reference>
<protein>
    <submittedName>
        <fullName evidence="11">Arylsulfatase B</fullName>
    </submittedName>
</protein>
<feature type="non-terminal residue" evidence="11">
    <location>
        <position position="230"/>
    </location>
</feature>
<dbReference type="EMBL" id="BGPR01006958">
    <property type="protein sequence ID" value="GBN23139.1"/>
    <property type="molecule type" value="Genomic_DNA"/>
</dbReference>
<keyword evidence="3" id="KW-0479">Metal-binding</keyword>
<proteinExistence type="inferred from homology"/>
<organism evidence="11 12">
    <name type="scientific">Araneus ventricosus</name>
    <name type="common">Orbweaver spider</name>
    <name type="synonym">Epeira ventricosa</name>
    <dbReference type="NCBI Taxonomy" id="182803"/>
    <lineage>
        <taxon>Eukaryota</taxon>
        <taxon>Metazoa</taxon>
        <taxon>Ecdysozoa</taxon>
        <taxon>Arthropoda</taxon>
        <taxon>Chelicerata</taxon>
        <taxon>Arachnida</taxon>
        <taxon>Araneae</taxon>
        <taxon>Araneomorphae</taxon>
        <taxon>Entelegynae</taxon>
        <taxon>Araneoidea</taxon>
        <taxon>Araneidae</taxon>
        <taxon>Araneus</taxon>
    </lineage>
</organism>
<evidence type="ECO:0000313" key="12">
    <source>
        <dbReference type="Proteomes" id="UP000499080"/>
    </source>
</evidence>
<dbReference type="Pfam" id="PF00884">
    <property type="entry name" value="Sulfatase"/>
    <property type="match status" value="1"/>
</dbReference>
<dbReference type="Gene3D" id="3.40.720.10">
    <property type="entry name" value="Alkaline Phosphatase, subunit A"/>
    <property type="match status" value="1"/>
</dbReference>
<evidence type="ECO:0000256" key="5">
    <source>
        <dbReference type="ARBA" id="ARBA00023180"/>
    </source>
</evidence>
<dbReference type="GO" id="GO:0046872">
    <property type="term" value="F:metal ion binding"/>
    <property type="evidence" value="ECO:0007669"/>
    <property type="project" value="UniProtKB-KW"/>
</dbReference>
<comment type="cofactor">
    <cofactor evidence="1">
        <name>Ca(2+)</name>
        <dbReference type="ChEBI" id="CHEBI:29108"/>
    </cofactor>
</comment>
<comment type="caution">
    <text evidence="11">The sequence shown here is derived from an EMBL/GenBank/DDBJ whole genome shotgun (WGS) entry which is preliminary data.</text>
</comment>
<dbReference type="PANTHER" id="PTHR10342:SF273">
    <property type="entry name" value="RE14504P"/>
    <property type="match status" value="1"/>
</dbReference>
<dbReference type="OrthoDB" id="6430502at2759"/>
<evidence type="ECO:0000256" key="1">
    <source>
        <dbReference type="ARBA" id="ARBA00001913"/>
    </source>
</evidence>
<dbReference type="Proteomes" id="UP000499080">
    <property type="component" value="Unassembled WGS sequence"/>
</dbReference>
<evidence type="ECO:0000256" key="6">
    <source>
        <dbReference type="SAM" id="MobiDB-lite"/>
    </source>
</evidence>
<evidence type="ECO:0000313" key="10">
    <source>
        <dbReference type="EMBL" id="GBN23136.1"/>
    </source>
</evidence>
<feature type="domain" description="Sulfatase N-terminal" evidence="7">
    <location>
        <begin position="58"/>
        <end position="229"/>
    </location>
</feature>
<keyword evidence="5" id="KW-0325">Glycoprotein</keyword>
<evidence type="ECO:0000256" key="4">
    <source>
        <dbReference type="ARBA" id="ARBA00022837"/>
    </source>
</evidence>
<accession>A0A4Y2M8Y8</accession>
<evidence type="ECO:0000313" key="9">
    <source>
        <dbReference type="EMBL" id="GBN23132.1"/>
    </source>
</evidence>
<sequence length="230" mass="25829">MPRRFAGETSVNDRKFKGSGQNAVPTRALVPTGGYSTTRCLTGRITTAMYFGLDFRNGTEILRDKHGKYATHVFTETAEQIIRNHNTSKPLFLYLAHLAAHAGNLFKPEEAPPEVISKFKYIKNFYRRIHAATVSVMDDGVGSVFRALHEKDMLKNSIFMFVSDNGAEVNPKEGGYGSNYPLRGNKFTQWEGGIHVPAVIWSPLLNLKKPRVAKQLMHVSDWLPTLYRAA</sequence>
<dbReference type="InterPro" id="IPR017850">
    <property type="entry name" value="Alkaline_phosphatase_core_sf"/>
</dbReference>
<dbReference type="SUPFAM" id="SSF53649">
    <property type="entry name" value="Alkaline phosphatase-like"/>
    <property type="match status" value="1"/>
</dbReference>
<evidence type="ECO:0000313" key="8">
    <source>
        <dbReference type="EMBL" id="GBN23130.1"/>
    </source>
</evidence>
<evidence type="ECO:0000259" key="7">
    <source>
        <dbReference type="Pfam" id="PF00884"/>
    </source>
</evidence>
<evidence type="ECO:0000256" key="2">
    <source>
        <dbReference type="ARBA" id="ARBA00008779"/>
    </source>
</evidence>
<keyword evidence="4" id="KW-0106">Calcium</keyword>
<keyword evidence="12" id="KW-1185">Reference proteome</keyword>
<dbReference type="EMBL" id="BGPR01006956">
    <property type="protein sequence ID" value="GBN23132.1"/>
    <property type="molecule type" value="Genomic_DNA"/>
</dbReference>
<dbReference type="PANTHER" id="PTHR10342">
    <property type="entry name" value="ARYLSULFATASE"/>
    <property type="match status" value="1"/>
</dbReference>
<feature type="region of interest" description="Disordered" evidence="6">
    <location>
        <begin position="1"/>
        <end position="23"/>
    </location>
</feature>
<dbReference type="GO" id="GO:0008484">
    <property type="term" value="F:sulfuric ester hydrolase activity"/>
    <property type="evidence" value="ECO:0007669"/>
    <property type="project" value="InterPro"/>
</dbReference>